<dbReference type="AlphaFoldDB" id="A0A316C5M8"/>
<dbReference type="GO" id="GO:0006508">
    <property type="term" value="P:proteolysis"/>
    <property type="evidence" value="ECO:0007669"/>
    <property type="project" value="UniProtKB-KW"/>
</dbReference>
<sequence>MTDSKTIGFVFIDGFADWEYGLLSASASEWFATRTLSLTPTGEAVRSMSGFRLMPDRGADPAENADLDAVAVIGSDVWATPRAPDVSALLRTVEERGGVVGGICAGTLALARAGLFEQADHTSNGRDWILKHEPDYAGAARYRDVPHAVADGRIVSAPGSAPGTFALAFLEALLPGREEQLAEMRALFAREYS</sequence>
<organism evidence="2 3">
    <name type="scientific">Pseudaminobacter salicylatoxidans</name>
    <dbReference type="NCBI Taxonomy" id="93369"/>
    <lineage>
        <taxon>Bacteria</taxon>
        <taxon>Pseudomonadati</taxon>
        <taxon>Pseudomonadota</taxon>
        <taxon>Alphaproteobacteria</taxon>
        <taxon>Hyphomicrobiales</taxon>
        <taxon>Phyllobacteriaceae</taxon>
        <taxon>Pseudaminobacter</taxon>
    </lineage>
</organism>
<dbReference type="InterPro" id="IPR002818">
    <property type="entry name" value="DJ-1/PfpI"/>
</dbReference>
<dbReference type="GO" id="GO:0008233">
    <property type="term" value="F:peptidase activity"/>
    <property type="evidence" value="ECO:0007669"/>
    <property type="project" value="UniProtKB-KW"/>
</dbReference>
<dbReference type="SUPFAM" id="SSF52317">
    <property type="entry name" value="Class I glutamine amidotransferase-like"/>
    <property type="match status" value="1"/>
</dbReference>
<evidence type="ECO:0000259" key="1">
    <source>
        <dbReference type="Pfam" id="PF01965"/>
    </source>
</evidence>
<dbReference type="Gene3D" id="3.40.50.880">
    <property type="match status" value="1"/>
</dbReference>
<protein>
    <submittedName>
        <fullName evidence="2">Putative intracellular protease/amidase</fullName>
    </submittedName>
</protein>
<evidence type="ECO:0000313" key="3">
    <source>
        <dbReference type="Proteomes" id="UP000245396"/>
    </source>
</evidence>
<dbReference type="Pfam" id="PF01965">
    <property type="entry name" value="DJ-1_PfpI"/>
    <property type="match status" value="1"/>
</dbReference>
<evidence type="ECO:0000313" key="2">
    <source>
        <dbReference type="EMBL" id="PWJ85065.1"/>
    </source>
</evidence>
<keyword evidence="2" id="KW-0378">Hydrolase</keyword>
<dbReference type="STRING" id="1192868.GCA_000304395_01047"/>
<dbReference type="EMBL" id="QGGG01000004">
    <property type="protein sequence ID" value="PWJ85065.1"/>
    <property type="molecule type" value="Genomic_DNA"/>
</dbReference>
<feature type="domain" description="DJ-1/PfpI" evidence="1">
    <location>
        <begin position="6"/>
        <end position="171"/>
    </location>
</feature>
<reference evidence="2 3" key="1">
    <citation type="submission" date="2018-05" db="EMBL/GenBank/DDBJ databases">
        <title>Genomic Encyclopedia of Type Strains, Phase IV (KMG-IV): sequencing the most valuable type-strain genomes for metagenomic binning, comparative biology and taxonomic classification.</title>
        <authorList>
            <person name="Goeker M."/>
        </authorList>
    </citation>
    <scope>NUCLEOTIDE SEQUENCE [LARGE SCALE GENOMIC DNA]</scope>
    <source>
        <strain evidence="2 3">DSM 6986</strain>
    </source>
</reference>
<comment type="caution">
    <text evidence="2">The sequence shown here is derived from an EMBL/GenBank/DDBJ whole genome shotgun (WGS) entry which is preliminary data.</text>
</comment>
<keyword evidence="2" id="KW-0645">Protease</keyword>
<dbReference type="OrthoDB" id="8030967at2"/>
<accession>A0A316C5M8</accession>
<dbReference type="RefSeq" id="WP_109612421.1">
    <property type="nucleotide sequence ID" value="NZ_QGGG01000004.1"/>
</dbReference>
<gene>
    <name evidence="2" type="ORF">C7441_104335</name>
</gene>
<name>A0A316C5M8_PSESE</name>
<dbReference type="InterPro" id="IPR029062">
    <property type="entry name" value="Class_I_gatase-like"/>
</dbReference>
<proteinExistence type="predicted"/>
<keyword evidence="3" id="KW-1185">Reference proteome</keyword>
<dbReference type="Proteomes" id="UP000245396">
    <property type="component" value="Unassembled WGS sequence"/>
</dbReference>